<dbReference type="Proteomes" id="UP001196413">
    <property type="component" value="Unassembled WGS sequence"/>
</dbReference>
<evidence type="ECO:0000313" key="3">
    <source>
        <dbReference type="Proteomes" id="UP001196413"/>
    </source>
</evidence>
<dbReference type="EMBL" id="JAHQIW010005539">
    <property type="protein sequence ID" value="KAJ1366391.1"/>
    <property type="molecule type" value="Genomic_DNA"/>
</dbReference>
<proteinExistence type="predicted"/>
<keyword evidence="1" id="KW-0175">Coiled coil</keyword>
<feature type="coiled-coil region" evidence="1">
    <location>
        <begin position="187"/>
        <end position="239"/>
    </location>
</feature>
<name>A0AAD5QYW1_PARTN</name>
<gene>
    <name evidence="2" type="ORF">KIN20_027035</name>
</gene>
<protein>
    <submittedName>
        <fullName evidence="2">Uncharacterized protein</fullName>
    </submittedName>
</protein>
<sequence length="269" mass="30471">MNDQVLLDRLLTNNNDEEVDDDADNNMKSNALVTIVVSGDSCSDNEEQYATENKENIGEWSKKSCTLQDNAKLDISEKTKENFDQLEKVDILPHSLYGTDVDPTDYGPLPLGGTFPTWTWRFESLDDVEEALQELFFFIQSPENDDSKMICRLLAEMMISIENDLTDCTRVDVSHQSLFPKKLHEKIGCLENEVKRLQSVVESERRSYGADLKDCIAAIEAAGRERGEAQTEIKRLLEVSNTEISADEVLWTNLMKKYQCGSKRSALLA</sequence>
<dbReference type="AlphaFoldDB" id="A0AAD5QYW1"/>
<evidence type="ECO:0000256" key="1">
    <source>
        <dbReference type="SAM" id="Coils"/>
    </source>
</evidence>
<organism evidence="2 3">
    <name type="scientific">Parelaphostrongylus tenuis</name>
    <name type="common">Meningeal worm</name>
    <dbReference type="NCBI Taxonomy" id="148309"/>
    <lineage>
        <taxon>Eukaryota</taxon>
        <taxon>Metazoa</taxon>
        <taxon>Ecdysozoa</taxon>
        <taxon>Nematoda</taxon>
        <taxon>Chromadorea</taxon>
        <taxon>Rhabditida</taxon>
        <taxon>Rhabditina</taxon>
        <taxon>Rhabditomorpha</taxon>
        <taxon>Strongyloidea</taxon>
        <taxon>Metastrongylidae</taxon>
        <taxon>Parelaphostrongylus</taxon>
    </lineage>
</organism>
<keyword evidence="3" id="KW-1185">Reference proteome</keyword>
<accession>A0AAD5QYW1</accession>
<comment type="caution">
    <text evidence="2">The sequence shown here is derived from an EMBL/GenBank/DDBJ whole genome shotgun (WGS) entry which is preliminary data.</text>
</comment>
<reference evidence="2" key="1">
    <citation type="submission" date="2021-06" db="EMBL/GenBank/DDBJ databases">
        <title>Parelaphostrongylus tenuis whole genome reference sequence.</title>
        <authorList>
            <person name="Garwood T.J."/>
            <person name="Larsen P.A."/>
            <person name="Fountain-Jones N.M."/>
            <person name="Garbe J.R."/>
            <person name="Macchietto M.G."/>
            <person name="Kania S.A."/>
            <person name="Gerhold R.W."/>
            <person name="Richards J.E."/>
            <person name="Wolf T.M."/>
        </authorList>
    </citation>
    <scope>NUCLEOTIDE SEQUENCE</scope>
    <source>
        <strain evidence="2">MNPRO001-30</strain>
        <tissue evidence="2">Meninges</tissue>
    </source>
</reference>
<evidence type="ECO:0000313" key="2">
    <source>
        <dbReference type="EMBL" id="KAJ1366391.1"/>
    </source>
</evidence>